<dbReference type="Pfam" id="PF15814">
    <property type="entry name" value="FAM199X"/>
    <property type="match status" value="1"/>
</dbReference>
<evidence type="ECO:0000256" key="2">
    <source>
        <dbReference type="SAM" id="Coils"/>
    </source>
</evidence>
<dbReference type="PANTHER" id="PTHR32003">
    <property type="entry name" value="PROTEIN FAM199X"/>
    <property type="match status" value="1"/>
</dbReference>
<protein>
    <recommendedName>
        <fullName evidence="6">Protein FAM199X</fullName>
    </recommendedName>
</protein>
<evidence type="ECO:0000313" key="5">
    <source>
        <dbReference type="Proteomes" id="UP000322234"/>
    </source>
</evidence>
<organism evidence="4 5">
    <name type="scientific">Bos mutus</name>
    <name type="common">wild yak</name>
    <dbReference type="NCBI Taxonomy" id="72004"/>
    <lineage>
        <taxon>Eukaryota</taxon>
        <taxon>Metazoa</taxon>
        <taxon>Chordata</taxon>
        <taxon>Craniata</taxon>
        <taxon>Vertebrata</taxon>
        <taxon>Euteleostomi</taxon>
        <taxon>Mammalia</taxon>
        <taxon>Eutheria</taxon>
        <taxon>Laurasiatheria</taxon>
        <taxon>Artiodactyla</taxon>
        <taxon>Ruminantia</taxon>
        <taxon>Pecora</taxon>
        <taxon>Bovidae</taxon>
        <taxon>Bovinae</taxon>
        <taxon>Bos</taxon>
    </lineage>
</organism>
<comment type="similarity">
    <text evidence="1">Belongs to the FAM199 family.</text>
</comment>
<reference evidence="4" key="1">
    <citation type="submission" date="2019-10" db="EMBL/GenBank/DDBJ databases">
        <title>The sequence and de novo assembly of the wild yak genome.</title>
        <authorList>
            <person name="Liu Y."/>
        </authorList>
    </citation>
    <scope>NUCLEOTIDE SEQUENCE [LARGE SCALE GENOMIC DNA]</scope>
    <source>
        <strain evidence="4">WY2019</strain>
    </source>
</reference>
<evidence type="ECO:0008006" key="6">
    <source>
        <dbReference type="Google" id="ProtNLM"/>
    </source>
</evidence>
<dbReference type="AlphaFoldDB" id="A0A6B0S5S6"/>
<proteinExistence type="inferred from homology"/>
<accession>A0A6B0S5S6</accession>
<feature type="compositionally biased region" description="Polar residues" evidence="3">
    <location>
        <begin position="1"/>
        <end position="11"/>
    </location>
</feature>
<name>A0A6B0S5S6_9CETA</name>
<keyword evidence="5" id="KW-1185">Reference proteome</keyword>
<gene>
    <name evidence="4" type="ORF">E5288_WYG021448</name>
</gene>
<comment type="caution">
    <text evidence="4">The sequence shown here is derived from an EMBL/GenBank/DDBJ whole genome shotgun (WGS) entry which is preliminary data.</text>
</comment>
<dbReference type="Proteomes" id="UP000322234">
    <property type="component" value="Unassembled WGS sequence"/>
</dbReference>
<feature type="coiled-coil region" evidence="2">
    <location>
        <begin position="273"/>
        <end position="300"/>
    </location>
</feature>
<evidence type="ECO:0000256" key="3">
    <source>
        <dbReference type="SAM" id="MobiDB-lite"/>
    </source>
</evidence>
<evidence type="ECO:0000256" key="1">
    <source>
        <dbReference type="ARBA" id="ARBA00009319"/>
    </source>
</evidence>
<sequence>MSDEASATTSYEKFLTPEEPFPLLGPPRGVGTCPSEEPGCLDISDFGCQLSSCHRTDPLHRFHTNSALGPAKMYKLKSGRFFPEAHPLEYISTLTLNNCEKHVGGQFSLLLIKKRKEQGAKSSKNTQNFVIAIKSYRSETEEHPDFAVRWNLTSCGTSVASSECSEELFSSVSVGDQDDCYSLLDDQEFTSFDLFPEGSVCSDVSSSISTYWDWSDSEFEWQLPGSDIASGSDVLSDVIPSIPSSPCLLPKKKNKHRNLDELPWSAMTNDEQKRSKQRKLQQKALRKRQLKEQRQARKERLSGLFLNEEVLSLKVTEEDHEADVDVLM</sequence>
<keyword evidence="2" id="KW-0175">Coiled coil</keyword>
<dbReference type="PANTHER" id="PTHR32003:SF1">
    <property type="entry name" value="PROTEIN FAM199X"/>
    <property type="match status" value="1"/>
</dbReference>
<dbReference type="EMBL" id="VBQZ03000196">
    <property type="protein sequence ID" value="MXQ97560.1"/>
    <property type="molecule type" value="Genomic_DNA"/>
</dbReference>
<dbReference type="InterPro" id="IPR029672">
    <property type="entry name" value="FAM199X_fam"/>
</dbReference>
<evidence type="ECO:0000313" key="4">
    <source>
        <dbReference type="EMBL" id="MXQ97560.1"/>
    </source>
</evidence>
<feature type="region of interest" description="Disordered" evidence="3">
    <location>
        <begin position="1"/>
        <end position="20"/>
    </location>
</feature>